<proteinExistence type="predicted"/>
<gene>
    <name evidence="7" type="ORF">CA264_01870</name>
</gene>
<protein>
    <submittedName>
        <fullName evidence="7">Uncharacterized protein</fullName>
    </submittedName>
</protein>
<organism evidence="7 8">
    <name type="scientific">Pontibacter actiniarum</name>
    <dbReference type="NCBI Taxonomy" id="323450"/>
    <lineage>
        <taxon>Bacteria</taxon>
        <taxon>Pseudomonadati</taxon>
        <taxon>Bacteroidota</taxon>
        <taxon>Cytophagia</taxon>
        <taxon>Cytophagales</taxon>
        <taxon>Hymenobacteraceae</taxon>
        <taxon>Pontibacter</taxon>
    </lineage>
</organism>
<dbReference type="PANTHER" id="PTHR30213:SF1">
    <property type="entry name" value="INNER MEMBRANE PROTEIN YHJD"/>
    <property type="match status" value="1"/>
</dbReference>
<dbReference type="GO" id="GO:0005886">
    <property type="term" value="C:plasma membrane"/>
    <property type="evidence" value="ECO:0007669"/>
    <property type="project" value="UniProtKB-SubCell"/>
</dbReference>
<keyword evidence="2" id="KW-1003">Cell membrane</keyword>
<dbReference type="PIRSF" id="PIRSF035875">
    <property type="entry name" value="RNase_BN"/>
    <property type="match status" value="1"/>
</dbReference>
<feature type="transmembrane region" description="Helical" evidence="6">
    <location>
        <begin position="29"/>
        <end position="58"/>
    </location>
</feature>
<evidence type="ECO:0000256" key="2">
    <source>
        <dbReference type="ARBA" id="ARBA00022475"/>
    </source>
</evidence>
<evidence type="ECO:0000256" key="1">
    <source>
        <dbReference type="ARBA" id="ARBA00004651"/>
    </source>
</evidence>
<reference evidence="8" key="1">
    <citation type="submission" date="2017-05" db="EMBL/GenBank/DDBJ databases">
        <authorList>
            <person name="Ray J."/>
            <person name="Price M."/>
            <person name="Deutschbauer A."/>
        </authorList>
    </citation>
    <scope>NUCLEOTIDE SEQUENCE [LARGE SCALE GENOMIC DNA]</scope>
    <source>
        <strain evidence="8">DSM 19842</strain>
    </source>
</reference>
<evidence type="ECO:0000256" key="5">
    <source>
        <dbReference type="ARBA" id="ARBA00023136"/>
    </source>
</evidence>
<feature type="transmembrane region" description="Helical" evidence="6">
    <location>
        <begin position="247"/>
        <end position="274"/>
    </location>
</feature>
<sequence length="299" mass="33218">MVKKLKHFFTNTWEILKYSRRNFLQGEPIVYSAAIAFFTIFSLPAILIILMFAGSIFFSESTVRSQLVKEVESLVSEQASTQVSSILENAVEAPTGFWGITIGLVIIIQSSTITFFIIQKALNAVWQVRTKPGVGLVQLLKNRLSALAMVANLGLLFALSLLFDTLVAMLGDQLRMLLEEHFSSTIQVVNTVFYLTIVYVFFTAILKILPDVKVPWKDALMGGAITSLLFLIGKQIINFLLGRMVISGIYAAAGSLVILLLWVFYSSVILLLGAEVTKAYAHNRGREVQPKPIATKYEK</sequence>
<dbReference type="KEGG" id="pact:CA264_01870"/>
<evidence type="ECO:0000256" key="4">
    <source>
        <dbReference type="ARBA" id="ARBA00022989"/>
    </source>
</evidence>
<evidence type="ECO:0000256" key="3">
    <source>
        <dbReference type="ARBA" id="ARBA00022692"/>
    </source>
</evidence>
<feature type="transmembrane region" description="Helical" evidence="6">
    <location>
        <begin position="221"/>
        <end position="241"/>
    </location>
</feature>
<keyword evidence="4 6" id="KW-1133">Transmembrane helix</keyword>
<dbReference type="EMBL" id="CP021235">
    <property type="protein sequence ID" value="ARS34287.1"/>
    <property type="molecule type" value="Genomic_DNA"/>
</dbReference>
<feature type="transmembrane region" description="Helical" evidence="6">
    <location>
        <begin position="146"/>
        <end position="171"/>
    </location>
</feature>
<comment type="subcellular location">
    <subcellularLocation>
        <location evidence="1">Cell membrane</location>
        <topology evidence="1">Multi-pass membrane protein</topology>
    </subcellularLocation>
</comment>
<keyword evidence="8" id="KW-1185">Reference proteome</keyword>
<evidence type="ECO:0000256" key="6">
    <source>
        <dbReference type="SAM" id="Phobius"/>
    </source>
</evidence>
<dbReference type="InterPro" id="IPR017039">
    <property type="entry name" value="Virul_fac_BrkB"/>
</dbReference>
<dbReference type="Pfam" id="PF03631">
    <property type="entry name" value="Virul_fac_BrkB"/>
    <property type="match status" value="1"/>
</dbReference>
<feature type="transmembrane region" description="Helical" evidence="6">
    <location>
        <begin position="97"/>
        <end position="118"/>
    </location>
</feature>
<evidence type="ECO:0000313" key="8">
    <source>
        <dbReference type="Proteomes" id="UP000266292"/>
    </source>
</evidence>
<dbReference type="AlphaFoldDB" id="A0A1X9YN71"/>
<dbReference type="RefSeq" id="WP_025604122.1">
    <property type="nucleotide sequence ID" value="NZ_CP021235.1"/>
</dbReference>
<name>A0A1X9YN71_9BACT</name>
<evidence type="ECO:0000313" key="7">
    <source>
        <dbReference type="EMBL" id="ARS34287.1"/>
    </source>
</evidence>
<keyword evidence="3 6" id="KW-0812">Transmembrane</keyword>
<dbReference type="OrthoDB" id="9797028at2"/>
<dbReference type="Proteomes" id="UP000266292">
    <property type="component" value="Chromosome"/>
</dbReference>
<dbReference type="PANTHER" id="PTHR30213">
    <property type="entry name" value="INNER MEMBRANE PROTEIN YHJD"/>
    <property type="match status" value="1"/>
</dbReference>
<feature type="transmembrane region" description="Helical" evidence="6">
    <location>
        <begin position="191"/>
        <end position="209"/>
    </location>
</feature>
<keyword evidence="5 6" id="KW-0472">Membrane</keyword>
<accession>A0A1X9YN71</accession>